<feature type="region of interest" description="Disordered" evidence="1">
    <location>
        <begin position="615"/>
        <end position="638"/>
    </location>
</feature>
<proteinExistence type="predicted"/>
<comment type="caution">
    <text evidence="3">The sequence shown here is derived from an EMBL/GenBank/DDBJ whole genome shotgun (WGS) entry which is preliminary data.</text>
</comment>
<dbReference type="Proteomes" id="UP001203058">
    <property type="component" value="Unassembled WGS sequence"/>
</dbReference>
<sequence>MSLTISNAILDEEFRATQLGTADDNDVAVATFDASSFKTAVNALSLNLLSSPTGFPQFAEKTNFVSSTNQVTNYFLTSSATGTPFPAGGTATSLYVGSNQVYLFATSNPDIVVGRVGNGTTANPSGSVAIVIGIDEHVTAGVVTSADLWLIQRAPLIEDGLNQVDSADTLDLTNLVYLGSDYATSTEVPFDNYGKVPSGQDAFALVAPTSGNSTVDLLLTGFNGSAVSTVNVSTTGLGSGAQHVDEGESLRVDVVDANATNFSNADDPNEVHDESYLGYAGGHKDVVNATFAISQINPTNVVATVSVFAYRTTTNDQGTGFNQNAINAPGSVVQIDVDDVKILNAAGGDITATFLSRGGTIALDPNNANGVKISGLLVNEQVKFTPDGQLFNRFVVTNSDATSGPDAFDVGKIKVTTLVGGSATEYGELGSHIIYEDDGPKITASGATISALVADDSTLGTDPTGSFASLFNAPDYGADVPASSTLAYTLGISGTGAATGLTETSSGDAIFLFLESGKVVGRSGDTALLAAGGPVVFEMSVDANGVVKLDEKSAVVHPTNPDQDESTSAMTASLITLTASVTDSEAASANDSASANVDIGDLFKFKDDGPKIDPSANVNTPNDLQVANKTDSTGQDTSNYVLTPGNDGLKSFIIKGPADSSGDFTWQYFDVDGVNGAENNEIKGFYKGSPLYTLELNNDGTYTFKMIGTLPSSTENLGTTIIHAGGPTDTVDVQAAAPSTDFGRIIADSAVGAGLVNASHGFVGVDNGNLDNGEELNLSLHKANGDLISVTGINVGTKSAGTCHYDVFVTINGVETQVLNDVAVGKNGVIHVDDPNPNDNFLIQSVSIVKVDGNAVKIGLGDIQFLLPPNDVQLGFTVEEKDGDNDPVTANFTVDIDGNNDGTYSATVNALSAINPLTALHQDHLLM</sequence>
<gene>
    <name evidence="3" type="ORF">LZ016_09450</name>
</gene>
<dbReference type="InterPro" id="IPR043824">
    <property type="entry name" value="DUF5801"/>
</dbReference>
<feature type="compositionally biased region" description="Polar residues" evidence="1">
    <location>
        <begin position="616"/>
        <end position="638"/>
    </location>
</feature>
<name>A0ABS9VP89_9SPHN</name>
<feature type="domain" description="DUF5801" evidence="2">
    <location>
        <begin position="452"/>
        <end position="600"/>
    </location>
</feature>
<evidence type="ECO:0000313" key="4">
    <source>
        <dbReference type="Proteomes" id="UP001203058"/>
    </source>
</evidence>
<protein>
    <submittedName>
        <fullName evidence="3">DUF5801 domain-containing protein</fullName>
    </submittedName>
</protein>
<dbReference type="RefSeq" id="WP_241447126.1">
    <property type="nucleotide sequence ID" value="NZ_JAKZHW010000001.1"/>
</dbReference>
<accession>A0ABS9VP89</accession>
<evidence type="ECO:0000313" key="3">
    <source>
        <dbReference type="EMBL" id="MCH8616324.1"/>
    </source>
</evidence>
<evidence type="ECO:0000256" key="1">
    <source>
        <dbReference type="SAM" id="MobiDB-lite"/>
    </source>
</evidence>
<evidence type="ECO:0000259" key="2">
    <source>
        <dbReference type="Pfam" id="PF19116"/>
    </source>
</evidence>
<reference evidence="3 4" key="1">
    <citation type="submission" date="2022-03" db="EMBL/GenBank/DDBJ databases">
        <authorList>
            <person name="Jo J.-H."/>
            <person name="Im W.-T."/>
        </authorList>
    </citation>
    <scope>NUCLEOTIDE SEQUENCE [LARGE SCALE GENOMIC DNA]</scope>
    <source>
        <strain evidence="3 4">SM33</strain>
    </source>
</reference>
<organism evidence="3 4">
    <name type="scientific">Sphingomonas telluris</name>
    <dbReference type="NCBI Taxonomy" id="2907998"/>
    <lineage>
        <taxon>Bacteria</taxon>
        <taxon>Pseudomonadati</taxon>
        <taxon>Pseudomonadota</taxon>
        <taxon>Alphaproteobacteria</taxon>
        <taxon>Sphingomonadales</taxon>
        <taxon>Sphingomonadaceae</taxon>
        <taxon>Sphingomonas</taxon>
    </lineage>
</organism>
<dbReference type="EMBL" id="JAKZHW010000001">
    <property type="protein sequence ID" value="MCH8616324.1"/>
    <property type="molecule type" value="Genomic_DNA"/>
</dbReference>
<dbReference type="Pfam" id="PF19116">
    <property type="entry name" value="DUF5801"/>
    <property type="match status" value="1"/>
</dbReference>
<keyword evidence="4" id="KW-1185">Reference proteome</keyword>